<dbReference type="InterPro" id="IPR005238">
    <property type="entry name" value="ComB-like"/>
</dbReference>
<keyword evidence="4 7" id="KW-0378">Hydrolase</keyword>
<evidence type="ECO:0000256" key="6">
    <source>
        <dbReference type="ARBA" id="ARBA00033711"/>
    </source>
</evidence>
<dbReference type="SUPFAM" id="SSF142823">
    <property type="entry name" value="ComB-like"/>
    <property type="match status" value="1"/>
</dbReference>
<gene>
    <name evidence="7" type="primary">comB_2</name>
    <name evidence="7" type="ORF">SDC9_12417</name>
</gene>
<evidence type="ECO:0000313" key="7">
    <source>
        <dbReference type="EMBL" id="MPL66729.1"/>
    </source>
</evidence>
<dbReference type="EC" id="3.1.3.71" evidence="3"/>
<accession>A0A644TJ64</accession>
<comment type="cofactor">
    <cofactor evidence="1">
        <name>Mg(2+)</name>
        <dbReference type="ChEBI" id="CHEBI:18420"/>
    </cofactor>
</comment>
<dbReference type="AlphaFoldDB" id="A0A644TJ64"/>
<evidence type="ECO:0000256" key="3">
    <source>
        <dbReference type="ARBA" id="ARBA00012953"/>
    </source>
</evidence>
<name>A0A644TJ64_9ZZZZ</name>
<protein>
    <recommendedName>
        <fullName evidence="3">2-phosphosulfolactate phosphatase</fullName>
        <ecNumber evidence="3">3.1.3.71</ecNumber>
    </recommendedName>
</protein>
<proteinExistence type="inferred from homology"/>
<sequence length="249" mass="28620">MKNNQSYRKLEVIFTPSLFEYRQIKENYIVVIVDILRATTSICTAFEWGVRSIIPVKTIQEAKDYKDKGYMVAGERLEETFEFADLGNSALEFMTPKIKNQDLVHSTTNGTFAISVAKEGMPNEILIGAFSNISFLSDYLLKKEENVLLLCSGWKNSFCIEDTVFCGALIDKLIQSNEFINHNDSANCSLELWNAAKDNLMGYMEKASHFHRLRKYKMDDVFDYTFTFNTTKVVPKLYGDRLQNALKEE</sequence>
<comment type="caution">
    <text evidence="7">The sequence shown here is derived from an EMBL/GenBank/DDBJ whole genome shotgun (WGS) entry which is preliminary data.</text>
</comment>
<dbReference type="Pfam" id="PF04029">
    <property type="entry name" value="2-ph_phosp"/>
    <property type="match status" value="1"/>
</dbReference>
<dbReference type="Gene3D" id="3.90.1560.10">
    <property type="entry name" value="ComB-like"/>
    <property type="match status" value="1"/>
</dbReference>
<dbReference type="EMBL" id="VSSQ01000033">
    <property type="protein sequence ID" value="MPL66729.1"/>
    <property type="molecule type" value="Genomic_DNA"/>
</dbReference>
<keyword evidence="5" id="KW-0460">Magnesium</keyword>
<evidence type="ECO:0000256" key="2">
    <source>
        <dbReference type="ARBA" id="ARBA00009997"/>
    </source>
</evidence>
<organism evidence="7">
    <name type="scientific">bioreactor metagenome</name>
    <dbReference type="NCBI Taxonomy" id="1076179"/>
    <lineage>
        <taxon>unclassified sequences</taxon>
        <taxon>metagenomes</taxon>
        <taxon>ecological metagenomes</taxon>
    </lineage>
</organism>
<dbReference type="InterPro" id="IPR036702">
    <property type="entry name" value="ComB-like_sf"/>
</dbReference>
<dbReference type="PANTHER" id="PTHR37311">
    <property type="entry name" value="2-PHOSPHOSULFOLACTATE PHOSPHATASE-RELATED"/>
    <property type="match status" value="1"/>
</dbReference>
<dbReference type="GO" id="GO:0000287">
    <property type="term" value="F:magnesium ion binding"/>
    <property type="evidence" value="ECO:0007669"/>
    <property type="project" value="InterPro"/>
</dbReference>
<dbReference type="GO" id="GO:0050532">
    <property type="term" value="F:2-phosphosulfolactate phosphatase activity"/>
    <property type="evidence" value="ECO:0007669"/>
    <property type="project" value="UniProtKB-EC"/>
</dbReference>
<evidence type="ECO:0000256" key="4">
    <source>
        <dbReference type="ARBA" id="ARBA00022801"/>
    </source>
</evidence>
<comment type="catalytic activity">
    <reaction evidence="6">
        <text>(2R)-O-phospho-3-sulfolactate + H2O = (2R)-3-sulfolactate + phosphate</text>
        <dbReference type="Rhea" id="RHEA:23416"/>
        <dbReference type="ChEBI" id="CHEBI:15377"/>
        <dbReference type="ChEBI" id="CHEBI:15597"/>
        <dbReference type="ChEBI" id="CHEBI:43474"/>
        <dbReference type="ChEBI" id="CHEBI:58738"/>
        <dbReference type="EC" id="3.1.3.71"/>
    </reaction>
</comment>
<evidence type="ECO:0000256" key="1">
    <source>
        <dbReference type="ARBA" id="ARBA00001946"/>
    </source>
</evidence>
<reference evidence="7" key="1">
    <citation type="submission" date="2019-08" db="EMBL/GenBank/DDBJ databases">
        <authorList>
            <person name="Kucharzyk K."/>
            <person name="Murdoch R.W."/>
            <person name="Higgins S."/>
            <person name="Loffler F."/>
        </authorList>
    </citation>
    <scope>NUCLEOTIDE SEQUENCE</scope>
</reference>
<comment type="similarity">
    <text evidence="2">Belongs to the ComB family.</text>
</comment>
<evidence type="ECO:0000256" key="5">
    <source>
        <dbReference type="ARBA" id="ARBA00022842"/>
    </source>
</evidence>
<dbReference type="PANTHER" id="PTHR37311:SF1">
    <property type="entry name" value="2-PHOSPHOSULFOLACTATE PHOSPHATASE-RELATED"/>
    <property type="match status" value="1"/>
</dbReference>
<dbReference type="GO" id="GO:0050545">
    <property type="term" value="F:sulfopyruvate decarboxylase activity"/>
    <property type="evidence" value="ECO:0007669"/>
    <property type="project" value="TreeGrafter"/>
</dbReference>